<dbReference type="InterPro" id="IPR029063">
    <property type="entry name" value="SAM-dependent_MTases_sf"/>
</dbReference>
<evidence type="ECO:0000259" key="2">
    <source>
        <dbReference type="Pfam" id="PF08242"/>
    </source>
</evidence>
<keyword evidence="1 3" id="KW-0808">Transferase</keyword>
<reference evidence="3 4" key="1">
    <citation type="submission" date="2020-02" db="EMBL/GenBank/DDBJ databases">
        <title>Whole-genome analyses of novel actinobacteria.</title>
        <authorList>
            <person name="Sahin N."/>
        </authorList>
    </citation>
    <scope>NUCLEOTIDE SEQUENCE [LARGE SCALE GENOMIC DNA]</scope>
    <source>
        <strain evidence="3 4">A7024</strain>
    </source>
</reference>
<keyword evidence="3" id="KW-0489">Methyltransferase</keyword>
<dbReference type="AlphaFoldDB" id="A0A6G4U7U4"/>
<accession>A0A6G4U7U4</accession>
<dbReference type="Pfam" id="PF08242">
    <property type="entry name" value="Methyltransf_12"/>
    <property type="match status" value="1"/>
</dbReference>
<protein>
    <submittedName>
        <fullName evidence="3">Methyltransferase domain-containing protein</fullName>
    </submittedName>
</protein>
<organism evidence="3 4">
    <name type="scientific">Streptomyces coryli</name>
    <dbReference type="NCBI Taxonomy" id="1128680"/>
    <lineage>
        <taxon>Bacteria</taxon>
        <taxon>Bacillati</taxon>
        <taxon>Actinomycetota</taxon>
        <taxon>Actinomycetes</taxon>
        <taxon>Kitasatosporales</taxon>
        <taxon>Streptomycetaceae</taxon>
        <taxon>Streptomyces</taxon>
    </lineage>
</organism>
<dbReference type="RefSeq" id="WP_165241676.1">
    <property type="nucleotide sequence ID" value="NZ_JAAKZV010000180.1"/>
</dbReference>
<sequence>MGSNDEYIYDTGDDLGAIQVDLLAKLLDDPTVRCLEATGVQAGWHCLDLGAGGGSITRWLADRVGPGGRVVAVDLDTSHLPERPEVEVRRHDVNDGLPDDGPYDLIHARLLMKHLARREEILKELVGALAPGGWLVTGDFSGRERTVLAAPSSADRQLWDRIMYLTHEVMAPALGISVHWARAAYGHMTAAGLTEGHAVAHSQTMDGGSAGCLLFRNYLNQLTPRLLQEGVTEADLHRFGELMADPGFTAWFYEYVVTRARKPGAPVG</sequence>
<dbReference type="PANTHER" id="PTHR43861">
    <property type="entry name" value="TRANS-ACONITATE 2-METHYLTRANSFERASE-RELATED"/>
    <property type="match status" value="1"/>
</dbReference>
<dbReference type="EMBL" id="JAAKZV010000180">
    <property type="protein sequence ID" value="NGN68072.1"/>
    <property type="molecule type" value="Genomic_DNA"/>
</dbReference>
<comment type="caution">
    <text evidence="3">The sequence shown here is derived from an EMBL/GenBank/DDBJ whole genome shotgun (WGS) entry which is preliminary data.</text>
</comment>
<dbReference type="Proteomes" id="UP000481583">
    <property type="component" value="Unassembled WGS sequence"/>
</dbReference>
<dbReference type="InterPro" id="IPR013217">
    <property type="entry name" value="Methyltransf_12"/>
</dbReference>
<evidence type="ECO:0000256" key="1">
    <source>
        <dbReference type="ARBA" id="ARBA00022679"/>
    </source>
</evidence>
<feature type="domain" description="Methyltransferase type 12" evidence="2">
    <location>
        <begin position="47"/>
        <end position="135"/>
    </location>
</feature>
<dbReference type="SUPFAM" id="SSF53335">
    <property type="entry name" value="S-adenosyl-L-methionine-dependent methyltransferases"/>
    <property type="match status" value="1"/>
</dbReference>
<dbReference type="GO" id="GO:0008168">
    <property type="term" value="F:methyltransferase activity"/>
    <property type="evidence" value="ECO:0007669"/>
    <property type="project" value="UniProtKB-KW"/>
</dbReference>
<dbReference type="PANTHER" id="PTHR43861:SF3">
    <property type="entry name" value="PUTATIVE (AFU_ORTHOLOGUE AFUA_2G14390)-RELATED"/>
    <property type="match status" value="1"/>
</dbReference>
<dbReference type="CDD" id="cd02440">
    <property type="entry name" value="AdoMet_MTases"/>
    <property type="match status" value="1"/>
</dbReference>
<proteinExistence type="predicted"/>
<keyword evidence="4" id="KW-1185">Reference proteome</keyword>
<gene>
    <name evidence="3" type="ORF">G5C51_29755</name>
</gene>
<dbReference type="GO" id="GO:0017000">
    <property type="term" value="P:antibiotic biosynthetic process"/>
    <property type="evidence" value="ECO:0007669"/>
    <property type="project" value="UniProtKB-ARBA"/>
</dbReference>
<evidence type="ECO:0000313" key="3">
    <source>
        <dbReference type="EMBL" id="NGN68072.1"/>
    </source>
</evidence>
<evidence type="ECO:0000313" key="4">
    <source>
        <dbReference type="Proteomes" id="UP000481583"/>
    </source>
</evidence>
<dbReference type="Gene3D" id="3.40.50.150">
    <property type="entry name" value="Vaccinia Virus protein VP39"/>
    <property type="match status" value="1"/>
</dbReference>
<name>A0A6G4U7U4_9ACTN</name>
<dbReference type="GO" id="GO:0032259">
    <property type="term" value="P:methylation"/>
    <property type="evidence" value="ECO:0007669"/>
    <property type="project" value="UniProtKB-KW"/>
</dbReference>